<feature type="non-terminal residue" evidence="1">
    <location>
        <position position="1"/>
    </location>
</feature>
<dbReference type="SUPFAM" id="SSF51126">
    <property type="entry name" value="Pectin lyase-like"/>
    <property type="match status" value="1"/>
</dbReference>
<dbReference type="InterPro" id="IPR011050">
    <property type="entry name" value="Pectin_lyase_fold/virulence"/>
</dbReference>
<feature type="non-terminal residue" evidence="1">
    <location>
        <position position="101"/>
    </location>
</feature>
<dbReference type="InterPro" id="IPR012334">
    <property type="entry name" value="Pectin_lyas_fold"/>
</dbReference>
<protein>
    <submittedName>
        <fullName evidence="1">Right-handed parallel beta-helix repeat-containing protein</fullName>
    </submittedName>
</protein>
<reference evidence="1 2" key="1">
    <citation type="submission" date="2018-11" db="EMBL/GenBank/DDBJ databases">
        <title>Genomic profiling of Staphylococcus species from a Poultry farm system in KwaZulu-Natal, South Africa.</title>
        <authorList>
            <person name="Amoako D.G."/>
            <person name="Somboro A.M."/>
            <person name="Abia A.L.K."/>
            <person name="Bester L.A."/>
            <person name="Essack S.Y."/>
        </authorList>
    </citation>
    <scope>NUCLEOTIDE SEQUENCE [LARGE SCALE GENOMIC DNA]</scope>
    <source>
        <strain evidence="1 2">SA12</strain>
    </source>
</reference>
<organism evidence="1 2">
    <name type="scientific">Staphylococcus aureus</name>
    <dbReference type="NCBI Taxonomy" id="1280"/>
    <lineage>
        <taxon>Bacteria</taxon>
        <taxon>Bacillati</taxon>
        <taxon>Bacillota</taxon>
        <taxon>Bacilli</taxon>
        <taxon>Bacillales</taxon>
        <taxon>Staphylococcaceae</taxon>
        <taxon>Staphylococcus</taxon>
    </lineage>
</organism>
<gene>
    <name evidence="1" type="ORF">EIH03_17505</name>
</gene>
<dbReference type="AlphaFoldDB" id="A0AB37XPF0"/>
<evidence type="ECO:0000313" key="2">
    <source>
        <dbReference type="Proteomes" id="UP000294017"/>
    </source>
</evidence>
<proteinExistence type="predicted"/>
<dbReference type="EMBL" id="RQTF01000775">
    <property type="protein sequence ID" value="RZH99903.1"/>
    <property type="molecule type" value="Genomic_DNA"/>
</dbReference>
<dbReference type="Gene3D" id="2.160.20.10">
    <property type="entry name" value="Single-stranded right-handed beta-helix, Pectin lyase-like"/>
    <property type="match status" value="1"/>
</dbReference>
<sequence length="101" mass="10831">LHDNDAMGIGVFGATDVVVRKNDLYRNGSGRNPNPTPGSNTMNGAGAWWDTTQNVTAEWHNAWGNRGGWTGNGGTGLDADRNTVNSVIQNNYLHDNANYGV</sequence>
<evidence type="ECO:0000313" key="1">
    <source>
        <dbReference type="EMBL" id="RZH99903.1"/>
    </source>
</evidence>
<comment type="caution">
    <text evidence="1">The sequence shown here is derived from an EMBL/GenBank/DDBJ whole genome shotgun (WGS) entry which is preliminary data.</text>
</comment>
<name>A0AB37XPF0_STAAU</name>
<dbReference type="Proteomes" id="UP000294017">
    <property type="component" value="Unassembled WGS sequence"/>
</dbReference>
<accession>A0AB37XPF0</accession>